<dbReference type="InterPro" id="IPR011467">
    <property type="entry name" value="DUF1573"/>
</dbReference>
<organism evidence="2 3">
    <name type="scientific">Neolewinella aurantiaca</name>
    <dbReference type="NCBI Taxonomy" id="2602767"/>
    <lineage>
        <taxon>Bacteria</taxon>
        <taxon>Pseudomonadati</taxon>
        <taxon>Bacteroidota</taxon>
        <taxon>Saprospiria</taxon>
        <taxon>Saprospirales</taxon>
        <taxon>Lewinellaceae</taxon>
        <taxon>Neolewinella</taxon>
    </lineage>
</organism>
<feature type="chain" id="PRO_5022928915" evidence="1">
    <location>
        <begin position="24"/>
        <end position="171"/>
    </location>
</feature>
<feature type="signal peptide" evidence="1">
    <location>
        <begin position="1"/>
        <end position="23"/>
    </location>
</feature>
<dbReference type="OrthoDB" id="826619at2"/>
<reference evidence="2 3" key="1">
    <citation type="submission" date="2019-08" db="EMBL/GenBank/DDBJ databases">
        <title>Lewinella sp. strain SSH13 Genome sequencing and assembly.</title>
        <authorList>
            <person name="Kim I."/>
        </authorList>
    </citation>
    <scope>NUCLEOTIDE SEQUENCE [LARGE SCALE GENOMIC DNA]</scope>
    <source>
        <strain evidence="2 3">SSH13</strain>
    </source>
</reference>
<keyword evidence="1" id="KW-0732">Signal</keyword>
<dbReference type="Gene3D" id="2.60.40.10">
    <property type="entry name" value="Immunoglobulins"/>
    <property type="match status" value="1"/>
</dbReference>
<dbReference type="InterPro" id="IPR013783">
    <property type="entry name" value="Ig-like_fold"/>
</dbReference>
<dbReference type="EMBL" id="VOXD01000023">
    <property type="protein sequence ID" value="TXF88392.1"/>
    <property type="molecule type" value="Genomic_DNA"/>
</dbReference>
<gene>
    <name evidence="2" type="ORF">FUA23_14740</name>
</gene>
<protein>
    <submittedName>
        <fullName evidence="2">DUF1573 domain-containing protein</fullName>
    </submittedName>
</protein>
<accession>A0A5C7FFL9</accession>
<evidence type="ECO:0000313" key="3">
    <source>
        <dbReference type="Proteomes" id="UP000321907"/>
    </source>
</evidence>
<dbReference type="Pfam" id="PF07610">
    <property type="entry name" value="DUF1573"/>
    <property type="match status" value="1"/>
</dbReference>
<dbReference type="PROSITE" id="PS51257">
    <property type="entry name" value="PROKAR_LIPOPROTEIN"/>
    <property type="match status" value="1"/>
</dbReference>
<evidence type="ECO:0000256" key="1">
    <source>
        <dbReference type="SAM" id="SignalP"/>
    </source>
</evidence>
<evidence type="ECO:0000313" key="2">
    <source>
        <dbReference type="EMBL" id="TXF88392.1"/>
    </source>
</evidence>
<keyword evidence="3" id="KW-1185">Reference proteome</keyword>
<dbReference type="PANTHER" id="PTHR37833:SF1">
    <property type="entry name" value="SIGNAL PEPTIDE PROTEIN"/>
    <property type="match status" value="1"/>
</dbReference>
<comment type="caution">
    <text evidence="2">The sequence shown here is derived from an EMBL/GenBank/DDBJ whole genome shotgun (WGS) entry which is preliminary data.</text>
</comment>
<proteinExistence type="predicted"/>
<dbReference type="AlphaFoldDB" id="A0A5C7FFL9"/>
<dbReference type="PANTHER" id="PTHR37833">
    <property type="entry name" value="LIPOPROTEIN-RELATED"/>
    <property type="match status" value="1"/>
</dbReference>
<name>A0A5C7FFL9_9BACT</name>
<dbReference type="Proteomes" id="UP000321907">
    <property type="component" value="Unassembled WGS sequence"/>
</dbReference>
<sequence length="171" mass="17611">MLKQFLSITAVCALAFTTFSCQSGGNDAVRDAARQTVETVTPPAAPTAPQPNVAVPSGPVTTVAFADNGTFDFGTVTEGEIVSHTFSFTNTGSEPLIISDAKGSCGCTVPSKPTAPIAPGEDGEITVQFNSKNKKGARNQKVTVTANTNPAQSFIYLTGTVNPDPNAGTQK</sequence>
<dbReference type="RefSeq" id="WP_147931521.1">
    <property type="nucleotide sequence ID" value="NZ_VOXD01000023.1"/>
</dbReference>